<dbReference type="AlphaFoldDB" id="A0A8H6Z6M6"/>
<accession>A0A8H6Z6M6</accession>
<keyword evidence="3" id="KW-1185">Reference proteome</keyword>
<dbReference type="OrthoDB" id="3062417at2759"/>
<dbReference type="Proteomes" id="UP000620124">
    <property type="component" value="Unassembled WGS sequence"/>
</dbReference>
<gene>
    <name evidence="2" type="ORF">MVEN_00028700</name>
</gene>
<reference evidence="2" key="1">
    <citation type="submission" date="2020-05" db="EMBL/GenBank/DDBJ databases">
        <title>Mycena genomes resolve the evolution of fungal bioluminescence.</title>
        <authorList>
            <person name="Tsai I.J."/>
        </authorList>
    </citation>
    <scope>NUCLEOTIDE SEQUENCE</scope>
    <source>
        <strain evidence="2">CCC161011</strain>
    </source>
</reference>
<organism evidence="2 3">
    <name type="scientific">Mycena venus</name>
    <dbReference type="NCBI Taxonomy" id="2733690"/>
    <lineage>
        <taxon>Eukaryota</taxon>
        <taxon>Fungi</taxon>
        <taxon>Dikarya</taxon>
        <taxon>Basidiomycota</taxon>
        <taxon>Agaricomycotina</taxon>
        <taxon>Agaricomycetes</taxon>
        <taxon>Agaricomycetidae</taxon>
        <taxon>Agaricales</taxon>
        <taxon>Marasmiineae</taxon>
        <taxon>Mycenaceae</taxon>
        <taxon>Mycena</taxon>
    </lineage>
</organism>
<proteinExistence type="predicted"/>
<evidence type="ECO:0000313" key="2">
    <source>
        <dbReference type="EMBL" id="KAF7371722.1"/>
    </source>
</evidence>
<sequence length="373" mass="41306">MRLPRIDDKHFQCPEGPGETGIIFCAATKAIDYSHFFPAWRGPINVDLDDQPTRRLPPSTSAASDLDFSALAAHVNAVLQRWEAAARAYRDAQQARIDALALLTPLPSSPTLSQELEYKSLIAFDPSPPSSLSRNVRISPIAGLSHASTSRSSLSALPSISRAFSSPSPSNHIILFYWLTNGPVVIHAMQDASLAKNSIRLRDISHLLVTDDMPDVQAIYQCFSMDYHTWMKVSLQSPIKLNPDRRLFIRRVGVKGSDELKHLPRSSGPHTPPRPLHNDDDDEVIILDTPPPAYKHDRKGKGRALDNDDDDIIVLGYRPVLKEEEVLPNAVACCPPTLPLPSRSLFSLKIQTSLVHYMCLDVYSVSRCVSVPV</sequence>
<comment type="caution">
    <text evidence="2">The sequence shown here is derived from an EMBL/GenBank/DDBJ whole genome shotgun (WGS) entry which is preliminary data.</text>
</comment>
<name>A0A8H6Z6M6_9AGAR</name>
<evidence type="ECO:0000256" key="1">
    <source>
        <dbReference type="SAM" id="MobiDB-lite"/>
    </source>
</evidence>
<protein>
    <submittedName>
        <fullName evidence="2">Uncharacterized protein</fullName>
    </submittedName>
</protein>
<evidence type="ECO:0000313" key="3">
    <source>
        <dbReference type="Proteomes" id="UP000620124"/>
    </source>
</evidence>
<feature type="region of interest" description="Disordered" evidence="1">
    <location>
        <begin position="259"/>
        <end position="281"/>
    </location>
</feature>
<dbReference type="EMBL" id="JACAZI010000001">
    <property type="protein sequence ID" value="KAF7371722.1"/>
    <property type="molecule type" value="Genomic_DNA"/>
</dbReference>